<dbReference type="Gene3D" id="1.10.10.60">
    <property type="entry name" value="Homeodomain-like"/>
    <property type="match status" value="1"/>
</dbReference>
<evidence type="ECO:0000313" key="2">
    <source>
        <dbReference type="Proteomes" id="UP000033115"/>
    </source>
</evidence>
<reference evidence="1 2" key="1">
    <citation type="journal article" date="2015" name="J. Biotechnol.">
        <title>Complete genome sequence of a malodorant-producing acetogen, Clostridium scatologenes ATCC 25775(T).</title>
        <authorList>
            <person name="Zhu Z."/>
            <person name="Guo T."/>
            <person name="Zheng H."/>
            <person name="Song T."/>
            <person name="Ouyang P."/>
            <person name="Xie J."/>
        </authorList>
    </citation>
    <scope>NUCLEOTIDE SEQUENCE [LARGE SCALE GENOMIC DNA]</scope>
    <source>
        <strain evidence="1 2">ATCC 25775</strain>
    </source>
</reference>
<dbReference type="EMBL" id="CP009933">
    <property type="protein sequence ID" value="AKA72357.1"/>
    <property type="molecule type" value="Genomic_DNA"/>
</dbReference>
<accession>A0A0E3MC00</accession>
<gene>
    <name evidence="1" type="ORF">CSCA_5232</name>
</gene>
<name>A0A0E3MC00_CLOSL</name>
<dbReference type="RefSeq" id="WP_026366538.1">
    <property type="nucleotide sequence ID" value="NZ_CP009933.1"/>
</dbReference>
<protein>
    <recommendedName>
        <fullName evidence="3">RNA polymerase subunit sigma-70</fullName>
    </recommendedName>
</protein>
<evidence type="ECO:0000313" key="1">
    <source>
        <dbReference type="EMBL" id="AKA72357.1"/>
    </source>
</evidence>
<dbReference type="KEGG" id="csq:CSCA_5232"/>
<proteinExistence type="predicted"/>
<sequence>MTDIQKEKIHKMRKEGQSYSKIALALGISENTIKSYCRRNNLGANKAKEQNTEKKINTSCRHCGKPLIQGTKGQPKKFCSEECRRAWWKMNQGKSNRKAFYKLKCVGCGKKFESYGNKKRKFCSHTCYINYRFKKESV</sequence>
<dbReference type="HOGENOM" id="CLU_129757_0_0_9"/>
<evidence type="ECO:0008006" key="3">
    <source>
        <dbReference type="Google" id="ProtNLM"/>
    </source>
</evidence>
<dbReference type="STRING" id="1548.CSCA_5232"/>
<dbReference type="AlphaFoldDB" id="A0A0E3MC00"/>
<dbReference type="Proteomes" id="UP000033115">
    <property type="component" value="Chromosome"/>
</dbReference>
<keyword evidence="2" id="KW-1185">Reference proteome</keyword>
<organism evidence="1 2">
    <name type="scientific">Clostridium scatologenes</name>
    <dbReference type="NCBI Taxonomy" id="1548"/>
    <lineage>
        <taxon>Bacteria</taxon>
        <taxon>Bacillati</taxon>
        <taxon>Bacillota</taxon>
        <taxon>Clostridia</taxon>
        <taxon>Eubacteriales</taxon>
        <taxon>Clostridiaceae</taxon>
        <taxon>Clostridium</taxon>
    </lineage>
</organism>